<dbReference type="InterPro" id="IPR014756">
    <property type="entry name" value="Ig_E-set"/>
</dbReference>
<dbReference type="HOGENOM" id="CLU_100242_0_0_12"/>
<accession>A0A0A7UVR1</accession>
<dbReference type="InterPro" id="IPR013783">
    <property type="entry name" value="Ig-like_fold"/>
</dbReference>
<dbReference type="Proteomes" id="UP000030940">
    <property type="component" value="Chromosome"/>
</dbReference>
<protein>
    <recommendedName>
        <fullName evidence="3">P26</fullName>
    </recommendedName>
</protein>
<proteinExistence type="predicted"/>
<keyword evidence="2" id="KW-1185">Reference proteome</keyword>
<evidence type="ECO:0000313" key="2">
    <source>
        <dbReference type="Proteomes" id="UP000030940"/>
    </source>
</evidence>
<sequence length="251" mass="29745">MKERCLYLLIFAALSVNNLFSDDYVIYDFDLSLNEFLEVSTRKDNLAPMIDSKRILLFYPPNKEIRKIFAAFDFDQYSKKYLFKKNEYGVFFVKVNIPHGTSDIKYRLIVDGVWTNDEYNKNVVYNEDLIPFSKIEVAKEKSSYISLRNPIQSYDNNEIEIFYIGRPGQIVTIAGSFNNFNPFLNRLIEKEDNKGIYTIRLKNLPKDRIYYYFIDSGNKVIDKNNVNRINLYFVEGIDNKIDFEVSYFDHK</sequence>
<dbReference type="SUPFAM" id="SSF81296">
    <property type="entry name" value="E set domains"/>
    <property type="match status" value="2"/>
</dbReference>
<evidence type="ECO:0000313" key="1">
    <source>
        <dbReference type="EMBL" id="AJA90160.1"/>
    </source>
</evidence>
<gene>
    <name evidence="1" type="ORF">OY14_01650</name>
</gene>
<name>A0A0A7UVR1_9SPIR</name>
<organism evidence="1 2">
    <name type="scientific">Borreliella chilensis</name>
    <dbReference type="NCBI Taxonomy" id="1245910"/>
    <lineage>
        <taxon>Bacteria</taxon>
        <taxon>Pseudomonadati</taxon>
        <taxon>Spirochaetota</taxon>
        <taxon>Spirochaetia</taxon>
        <taxon>Spirochaetales</taxon>
        <taxon>Borreliaceae</taxon>
        <taxon>Borreliella</taxon>
    </lineage>
</organism>
<dbReference type="STRING" id="1245910.OY14_01650"/>
<dbReference type="Gene3D" id="2.60.40.10">
    <property type="entry name" value="Immunoglobulins"/>
    <property type="match status" value="2"/>
</dbReference>
<evidence type="ECO:0008006" key="3">
    <source>
        <dbReference type="Google" id="ProtNLM"/>
    </source>
</evidence>
<dbReference type="AlphaFoldDB" id="A0A0A7UVR1"/>
<dbReference type="EMBL" id="CP009910">
    <property type="protein sequence ID" value="AJA90160.1"/>
    <property type="molecule type" value="Genomic_DNA"/>
</dbReference>
<dbReference type="KEGG" id="bchi:OY14_01650"/>
<reference evidence="1 2" key="1">
    <citation type="journal article" date="2015" name="Genome Announc.">
        <title>Genome Sequence of Borrelia chilensis VA1, a South American Member of the Lyme Borreliosis Group.</title>
        <authorList>
            <person name="Huang W."/>
            <person name="Ojaimi C."/>
            <person name="Fallon J.T."/>
            <person name="Travisany D."/>
            <person name="Maass A."/>
            <person name="Ivanova L."/>
            <person name="Tomova A."/>
            <person name="Gonzalez-Acuna D."/>
            <person name="Godfrey H.P."/>
            <person name="Cabello F.C."/>
        </authorList>
    </citation>
    <scope>NUCLEOTIDE SEQUENCE [LARGE SCALE GENOMIC DNA]</scope>
    <source>
        <strain evidence="1 2">VA1</strain>
    </source>
</reference>